<dbReference type="EMBL" id="JADINB010000005">
    <property type="protein sequence ID" value="MBO8428341.1"/>
    <property type="molecule type" value="Genomic_DNA"/>
</dbReference>
<proteinExistence type="predicted"/>
<evidence type="ECO:0000313" key="1">
    <source>
        <dbReference type="EMBL" id="MBO8428341.1"/>
    </source>
</evidence>
<dbReference type="AlphaFoldDB" id="A0A9D9DL15"/>
<dbReference type="Pfam" id="PF12099">
    <property type="entry name" value="DUF3575"/>
    <property type="match status" value="1"/>
</dbReference>
<comment type="caution">
    <text evidence="1">The sequence shown here is derived from an EMBL/GenBank/DDBJ whole genome shotgun (WGS) entry which is preliminary data.</text>
</comment>
<reference evidence="1" key="1">
    <citation type="submission" date="2020-10" db="EMBL/GenBank/DDBJ databases">
        <authorList>
            <person name="Gilroy R."/>
        </authorList>
    </citation>
    <scope>NUCLEOTIDE SEQUENCE</scope>
    <source>
        <strain evidence="1">15467</strain>
    </source>
</reference>
<reference evidence="1" key="2">
    <citation type="journal article" date="2021" name="PeerJ">
        <title>Extensive microbial diversity within the chicken gut microbiome revealed by metagenomics and culture.</title>
        <authorList>
            <person name="Gilroy R."/>
            <person name="Ravi A."/>
            <person name="Getino M."/>
            <person name="Pursley I."/>
            <person name="Horton D.L."/>
            <person name="Alikhan N.F."/>
            <person name="Baker D."/>
            <person name="Gharbi K."/>
            <person name="Hall N."/>
            <person name="Watson M."/>
            <person name="Adriaenssens E.M."/>
            <person name="Foster-Nyarko E."/>
            <person name="Jarju S."/>
            <person name="Secka A."/>
            <person name="Antonio M."/>
            <person name="Oren A."/>
            <person name="Chaudhuri R.R."/>
            <person name="La Ragione R."/>
            <person name="Hildebrand F."/>
            <person name="Pallen M.J."/>
        </authorList>
    </citation>
    <scope>NUCLEOTIDE SEQUENCE</scope>
    <source>
        <strain evidence="1">15467</strain>
    </source>
</reference>
<evidence type="ECO:0000313" key="2">
    <source>
        <dbReference type="Proteomes" id="UP000823635"/>
    </source>
</evidence>
<gene>
    <name evidence="1" type="ORF">IAC68_00195</name>
</gene>
<accession>A0A9D9DL15</accession>
<organism evidence="1 2">
    <name type="scientific">Candidatus Egerieousia excrementavium</name>
    <dbReference type="NCBI Taxonomy" id="2840778"/>
    <lineage>
        <taxon>Bacteria</taxon>
        <taxon>Pseudomonadati</taxon>
        <taxon>Bacteroidota</taxon>
        <taxon>Bacteroidia</taxon>
        <taxon>Bacteroidales</taxon>
        <taxon>Candidatus Egerieousia</taxon>
    </lineage>
</organism>
<dbReference type="Proteomes" id="UP000823635">
    <property type="component" value="Unassembled WGS sequence"/>
</dbReference>
<sequence length="193" mass="21709">MNPFQKSKVLKYLLPLAILLFQGTGLRAQKMALSTNIADYVNLFTLNGAISCAASQNMTLELSARYNPFVYERSGSDRQFQNKRISVYAGTRYWPWHVYSGWFVSGYIGFTRFNTGGLFSQKTYEGDAYGLSFGGGYALMLSPRFNMDFALSFMAGYGKYRRYSCPSCGSVDAVKKQVFIAADNIVVQLSYLF</sequence>
<name>A0A9D9DL15_9BACT</name>
<dbReference type="InterPro" id="IPR021958">
    <property type="entry name" value="DUF3575"/>
</dbReference>
<protein>
    <submittedName>
        <fullName evidence="1">DUF3575 domain-containing protein</fullName>
    </submittedName>
</protein>